<feature type="compositionally biased region" description="Basic and acidic residues" evidence="1">
    <location>
        <begin position="36"/>
        <end position="50"/>
    </location>
</feature>
<evidence type="ECO:0000256" key="1">
    <source>
        <dbReference type="SAM" id="MobiDB-lite"/>
    </source>
</evidence>
<feature type="signal peptide" evidence="2">
    <location>
        <begin position="1"/>
        <end position="23"/>
    </location>
</feature>
<feature type="compositionally biased region" description="Polar residues" evidence="1">
    <location>
        <begin position="73"/>
        <end position="86"/>
    </location>
</feature>
<dbReference type="Pfam" id="PF19804">
    <property type="entry name" value="DUF6287"/>
    <property type="match status" value="1"/>
</dbReference>
<dbReference type="InterPro" id="IPR046254">
    <property type="entry name" value="DUF6287"/>
</dbReference>
<evidence type="ECO:0000259" key="3">
    <source>
        <dbReference type="Pfam" id="PF19804"/>
    </source>
</evidence>
<dbReference type="EMBL" id="CP037939">
    <property type="protein sequence ID" value="QBR46891.1"/>
    <property type="molecule type" value="Genomic_DNA"/>
</dbReference>
<feature type="region of interest" description="Disordered" evidence="1">
    <location>
        <begin position="29"/>
        <end position="86"/>
    </location>
</feature>
<feature type="domain" description="DUF6287" evidence="3">
    <location>
        <begin position="71"/>
        <end position="103"/>
    </location>
</feature>
<evidence type="ECO:0000256" key="2">
    <source>
        <dbReference type="SAM" id="SignalP"/>
    </source>
</evidence>
<feature type="chain" id="PRO_5047545309" description="DUF6287 domain-containing protein" evidence="2">
    <location>
        <begin position="24"/>
        <end position="346"/>
    </location>
</feature>
<accession>A0ABX5SHS9</accession>
<organism evidence="4 5">
    <name type="scientific">Leuconostoc kimchii</name>
    <dbReference type="NCBI Taxonomy" id="136609"/>
    <lineage>
        <taxon>Bacteria</taxon>
        <taxon>Bacillati</taxon>
        <taxon>Bacillota</taxon>
        <taxon>Bacilli</taxon>
        <taxon>Lactobacillales</taxon>
        <taxon>Lactobacillaceae</taxon>
        <taxon>Leuconostoc</taxon>
    </lineage>
</organism>
<feature type="compositionally biased region" description="Basic residues" evidence="1">
    <location>
        <begin position="53"/>
        <end position="64"/>
    </location>
</feature>
<protein>
    <recommendedName>
        <fullName evidence="3">DUF6287 domain-containing protein</fullName>
    </recommendedName>
</protein>
<dbReference type="Proteomes" id="UP000295756">
    <property type="component" value="Chromosome"/>
</dbReference>
<name>A0ABX5SHS9_9LACO</name>
<proteinExistence type="predicted"/>
<keyword evidence="5" id="KW-1185">Reference proteome</keyword>
<reference evidence="4 5" key="1">
    <citation type="submission" date="2019-03" db="EMBL/GenBank/DDBJ databases">
        <title>Complete Genome Sequence of Leuconostoc kimchii strain NKJ218 Isolated from Homemade Kimchi.</title>
        <authorList>
            <person name="Jung J.Y."/>
            <person name="Jin H.M."/>
            <person name="Jung J.-W."/>
            <person name="Lee S.-Y."/>
            <person name="Ryu B.-G."/>
            <person name="Han S.-S."/>
            <person name="Kang H.K."/>
            <person name="Choi H.W."/>
            <person name="Chung E.J."/>
            <person name="Choi K.-M."/>
        </authorList>
    </citation>
    <scope>NUCLEOTIDE SEQUENCE [LARGE SCALE GENOMIC DNA]</scope>
    <source>
        <strain evidence="4 5">NKJ218</strain>
    </source>
</reference>
<evidence type="ECO:0000313" key="5">
    <source>
        <dbReference type="Proteomes" id="UP000295756"/>
    </source>
</evidence>
<keyword evidence="2" id="KW-0732">Signal</keyword>
<gene>
    <name evidence="4" type="ORF">EW139_01600</name>
</gene>
<sequence length="346" mass="37426">MNKTVVSIIGALVLCVGGVSVYAALNQPSPQNQSIKQEKKSVKSKKDTNPTKKSTRTGQKKPSKATKTEEGMNLSQIKSGDFSSVTGTWTNPEGNSFIFDKTGLTTLINSGTTIPNQKVYIDTAKIENNILTAKLGADPLPTEGASITVPFNFIPKNVDFDGSTNKSQDRIYSGQQFGEQNIYVLQKQASTDDLNNINKLTAIDKQTLALLGLPSGFVSDYGDLTADTIFSGNSNVTSNAEDSAHYDINNGKISSVDFSGVKLTLDGDKNIVKLNNLPSTVNNVSYKQGYFTINDDLITYKNQGTRVSGAAQDAGAELLGTKSLKTLYMQYKNDPKFEKIKKLTTN</sequence>
<dbReference type="RefSeq" id="WP_013975327.1">
    <property type="nucleotide sequence ID" value="NZ_CP037939.1"/>
</dbReference>
<evidence type="ECO:0000313" key="4">
    <source>
        <dbReference type="EMBL" id="QBR46891.1"/>
    </source>
</evidence>